<evidence type="ECO:0000313" key="7">
    <source>
        <dbReference type="Proteomes" id="UP001589645"/>
    </source>
</evidence>
<dbReference type="InterPro" id="IPR058163">
    <property type="entry name" value="LysR-type_TF_proteobact-type"/>
</dbReference>
<dbReference type="Pfam" id="PF00126">
    <property type="entry name" value="HTH_1"/>
    <property type="match status" value="1"/>
</dbReference>
<comment type="caution">
    <text evidence="6">The sequence shown here is derived from an EMBL/GenBank/DDBJ whole genome shotgun (WGS) entry which is preliminary data.</text>
</comment>
<feature type="domain" description="HTH lysR-type" evidence="5">
    <location>
        <begin position="14"/>
        <end position="63"/>
    </location>
</feature>
<evidence type="ECO:0000256" key="3">
    <source>
        <dbReference type="ARBA" id="ARBA00023125"/>
    </source>
</evidence>
<sequence length="307" mass="33763">MKIIETQFSGVVEFVETLRTGSFTAAGERLGLTGSAVGKSVTRLEKKLGTKLLHRTTRSLTPTPEGQHFFDGWIGILDEIESLEQGVVAGSSQVSGRMNIHLPAAFGRRHVMPILSRLAKQHPNLDLSVSFSERRVNLIDEGVDLVVRIGTLEDDADLVARCLGRQRLVVCASPDYLAAKGIPKQPAELTEHDCIIGSRRSSQPAWLFRNANGDVFSQAIRARYDYSDGDAMVNAALDGIGISQLPTWLVHQHLSSGALVAVLEEYAGAEMPIHAVWPRSRYLKPRQRLVIDALLEDARRPTSVYSM</sequence>
<gene>
    <name evidence="6" type="ORF">ACFFUV_06550</name>
</gene>
<dbReference type="Gene3D" id="1.10.10.10">
    <property type="entry name" value="Winged helix-like DNA-binding domain superfamily/Winged helix DNA-binding domain"/>
    <property type="match status" value="1"/>
</dbReference>
<keyword evidence="2" id="KW-0805">Transcription regulation</keyword>
<dbReference type="PROSITE" id="PS50931">
    <property type="entry name" value="HTH_LYSR"/>
    <property type="match status" value="1"/>
</dbReference>
<dbReference type="InterPro" id="IPR036390">
    <property type="entry name" value="WH_DNA-bd_sf"/>
</dbReference>
<proteinExistence type="inferred from homology"/>
<dbReference type="RefSeq" id="WP_390190619.1">
    <property type="nucleotide sequence ID" value="NZ_JBHMEP010000001.1"/>
</dbReference>
<keyword evidence="7" id="KW-1185">Reference proteome</keyword>
<dbReference type="InterPro" id="IPR036388">
    <property type="entry name" value="WH-like_DNA-bd_sf"/>
</dbReference>
<evidence type="ECO:0000256" key="1">
    <source>
        <dbReference type="ARBA" id="ARBA00009437"/>
    </source>
</evidence>
<dbReference type="CDD" id="cd08475">
    <property type="entry name" value="PBP2_CrgA_like_6"/>
    <property type="match status" value="1"/>
</dbReference>
<evidence type="ECO:0000256" key="4">
    <source>
        <dbReference type="ARBA" id="ARBA00023163"/>
    </source>
</evidence>
<dbReference type="InterPro" id="IPR005119">
    <property type="entry name" value="LysR_subst-bd"/>
</dbReference>
<dbReference type="PANTHER" id="PTHR30537:SF5">
    <property type="entry name" value="HTH-TYPE TRANSCRIPTIONAL ACTIVATOR TTDR-RELATED"/>
    <property type="match status" value="1"/>
</dbReference>
<dbReference type="Pfam" id="PF03466">
    <property type="entry name" value="LysR_substrate"/>
    <property type="match status" value="1"/>
</dbReference>
<dbReference type="EMBL" id="JBHMEP010000001">
    <property type="protein sequence ID" value="MFB9134634.1"/>
    <property type="molecule type" value="Genomic_DNA"/>
</dbReference>
<evidence type="ECO:0000256" key="2">
    <source>
        <dbReference type="ARBA" id="ARBA00023015"/>
    </source>
</evidence>
<reference evidence="6 7" key="1">
    <citation type="submission" date="2024-09" db="EMBL/GenBank/DDBJ databases">
        <authorList>
            <person name="Sun Q."/>
            <person name="Mori K."/>
        </authorList>
    </citation>
    <scope>NUCLEOTIDE SEQUENCE [LARGE SCALE GENOMIC DNA]</scope>
    <source>
        <strain evidence="6 7">CECT 8064</strain>
    </source>
</reference>
<evidence type="ECO:0000259" key="5">
    <source>
        <dbReference type="PROSITE" id="PS50931"/>
    </source>
</evidence>
<evidence type="ECO:0000313" key="6">
    <source>
        <dbReference type="EMBL" id="MFB9134634.1"/>
    </source>
</evidence>
<dbReference type="InterPro" id="IPR000847">
    <property type="entry name" value="LysR_HTH_N"/>
</dbReference>
<dbReference type="SUPFAM" id="SSF46785">
    <property type="entry name" value="Winged helix' DNA-binding domain"/>
    <property type="match status" value="1"/>
</dbReference>
<keyword evidence="3" id="KW-0238">DNA-binding</keyword>
<protein>
    <submittedName>
        <fullName evidence="6">LysR family transcriptional regulator</fullName>
    </submittedName>
</protein>
<dbReference type="SUPFAM" id="SSF53850">
    <property type="entry name" value="Periplasmic binding protein-like II"/>
    <property type="match status" value="1"/>
</dbReference>
<keyword evidence="4" id="KW-0804">Transcription</keyword>
<name>A0ABV5HK72_9VIBR</name>
<dbReference type="PANTHER" id="PTHR30537">
    <property type="entry name" value="HTH-TYPE TRANSCRIPTIONAL REGULATOR"/>
    <property type="match status" value="1"/>
</dbReference>
<comment type="similarity">
    <text evidence="1">Belongs to the LysR transcriptional regulatory family.</text>
</comment>
<dbReference type="Gene3D" id="3.40.190.290">
    <property type="match status" value="1"/>
</dbReference>
<accession>A0ABV5HK72</accession>
<organism evidence="6 7">
    <name type="scientific">Vibrio olivae</name>
    <dbReference type="NCBI Taxonomy" id="1243002"/>
    <lineage>
        <taxon>Bacteria</taxon>
        <taxon>Pseudomonadati</taxon>
        <taxon>Pseudomonadota</taxon>
        <taxon>Gammaproteobacteria</taxon>
        <taxon>Vibrionales</taxon>
        <taxon>Vibrionaceae</taxon>
        <taxon>Vibrio</taxon>
    </lineage>
</organism>
<dbReference type="Proteomes" id="UP001589645">
    <property type="component" value="Unassembled WGS sequence"/>
</dbReference>